<dbReference type="EMBL" id="LAVV01010807">
    <property type="protein sequence ID" value="KNZ48556.1"/>
    <property type="molecule type" value="Genomic_DNA"/>
</dbReference>
<evidence type="ECO:0000256" key="1">
    <source>
        <dbReference type="SAM" id="MobiDB-lite"/>
    </source>
</evidence>
<accession>A0A0L6UJ36</accession>
<evidence type="ECO:0000313" key="2">
    <source>
        <dbReference type="EMBL" id="KNZ48556.1"/>
    </source>
</evidence>
<protein>
    <submittedName>
        <fullName evidence="2">Uncharacterized protein</fullName>
    </submittedName>
</protein>
<sequence length="264" mass="29413">MVTDQSKNIFLNHVQAFLCKNGQDKKHLEGDLVTEVLQDCKVASESNKRFANAGPLIRDATRTGVAPIECHIYLLQSLSLPEFSKDSQYLITNQASSSHRIKAVAALCKDKVFGFQLKMESPGAVESQATAAAEAQNHLCRNQGASNKPNHVVSPSPFEDLVNLYKEHLPKKKYESKFPVFVDPCHSKQYILFTISAMQTWAHSLVSCALFFSFFFQSTDDFVKIFRTWRDGQDSPQAVPSSDSDDDDSSGAQSSTNTMNLHKK</sequence>
<evidence type="ECO:0000313" key="3">
    <source>
        <dbReference type="Proteomes" id="UP000037035"/>
    </source>
</evidence>
<dbReference type="OrthoDB" id="10626065at2759"/>
<proteinExistence type="predicted"/>
<keyword evidence="3" id="KW-1185">Reference proteome</keyword>
<feature type="region of interest" description="Disordered" evidence="1">
    <location>
        <begin position="232"/>
        <end position="264"/>
    </location>
</feature>
<name>A0A0L6UJ36_9BASI</name>
<comment type="caution">
    <text evidence="2">The sequence shown here is derived from an EMBL/GenBank/DDBJ whole genome shotgun (WGS) entry which is preliminary data.</text>
</comment>
<dbReference type="Proteomes" id="UP000037035">
    <property type="component" value="Unassembled WGS sequence"/>
</dbReference>
<organism evidence="2 3">
    <name type="scientific">Puccinia sorghi</name>
    <dbReference type="NCBI Taxonomy" id="27349"/>
    <lineage>
        <taxon>Eukaryota</taxon>
        <taxon>Fungi</taxon>
        <taxon>Dikarya</taxon>
        <taxon>Basidiomycota</taxon>
        <taxon>Pucciniomycotina</taxon>
        <taxon>Pucciniomycetes</taxon>
        <taxon>Pucciniales</taxon>
        <taxon>Pucciniaceae</taxon>
        <taxon>Puccinia</taxon>
    </lineage>
</organism>
<reference evidence="2 3" key="1">
    <citation type="submission" date="2015-08" db="EMBL/GenBank/DDBJ databases">
        <title>Next Generation Sequencing and Analysis of the Genome of Puccinia sorghi L Schw, the Causal Agent of Maize Common Rust.</title>
        <authorList>
            <person name="Rochi L."/>
            <person name="Burguener G."/>
            <person name="Darino M."/>
            <person name="Turjanski A."/>
            <person name="Kreff E."/>
            <person name="Dieguez M.J."/>
            <person name="Sacco F."/>
        </authorList>
    </citation>
    <scope>NUCLEOTIDE SEQUENCE [LARGE SCALE GENOMIC DNA]</scope>
    <source>
        <strain evidence="2 3">RO10H11247</strain>
    </source>
</reference>
<dbReference type="VEuPathDB" id="FungiDB:VP01_557g3"/>
<dbReference type="AlphaFoldDB" id="A0A0L6UJ36"/>
<gene>
    <name evidence="2" type="ORF">VP01_557g3</name>
</gene>